<organism evidence="2 3">
    <name type="scientific">Flavobacterium ichthyis</name>
    <dbReference type="NCBI Taxonomy" id="2698827"/>
    <lineage>
        <taxon>Bacteria</taxon>
        <taxon>Pseudomonadati</taxon>
        <taxon>Bacteroidota</taxon>
        <taxon>Flavobacteriia</taxon>
        <taxon>Flavobacteriales</taxon>
        <taxon>Flavobacteriaceae</taxon>
        <taxon>Flavobacterium</taxon>
    </lineage>
</organism>
<dbReference type="Proteomes" id="UP000798602">
    <property type="component" value="Unassembled WGS sequence"/>
</dbReference>
<feature type="signal peptide" evidence="1">
    <location>
        <begin position="1"/>
        <end position="19"/>
    </location>
</feature>
<keyword evidence="1" id="KW-0732">Signal</keyword>
<reference evidence="3" key="1">
    <citation type="submission" date="2020-01" db="EMBL/GenBank/DDBJ databases">
        <title>Sphingomonas sp. strain CSW-10.</title>
        <authorList>
            <person name="Chen W.-M."/>
        </authorList>
    </citation>
    <scope>NUCLEOTIDE SEQUENCE [LARGE SCALE GENOMIC DNA]</scope>
    <source>
        <strain evidence="3">NST-5</strain>
    </source>
</reference>
<dbReference type="EMBL" id="JAABLM010000004">
    <property type="protein sequence ID" value="NBL64394.1"/>
    <property type="molecule type" value="Genomic_DNA"/>
</dbReference>
<proteinExistence type="predicted"/>
<sequence length="104" mass="11701">MKKLMTVLFFLVFNMMAFAQNANDLAKSDVEALKQEITITKQAEETFLELFKSKHEALSKSGTSEAKKKIIHKSVDAKLRGTLSADQMAKLDAKPELLKKLTQK</sequence>
<feature type="chain" id="PRO_5045066790" evidence="1">
    <location>
        <begin position="20"/>
        <end position="104"/>
    </location>
</feature>
<keyword evidence="3" id="KW-1185">Reference proteome</keyword>
<gene>
    <name evidence="2" type="ORF">GV828_04155</name>
</gene>
<protein>
    <submittedName>
        <fullName evidence="2">Uncharacterized protein</fullName>
    </submittedName>
</protein>
<dbReference type="RefSeq" id="WP_166536222.1">
    <property type="nucleotide sequence ID" value="NZ_JAABLM010000004.1"/>
</dbReference>
<comment type="caution">
    <text evidence="2">The sequence shown here is derived from an EMBL/GenBank/DDBJ whole genome shotgun (WGS) entry which is preliminary data.</text>
</comment>
<evidence type="ECO:0000313" key="2">
    <source>
        <dbReference type="EMBL" id="NBL64394.1"/>
    </source>
</evidence>
<evidence type="ECO:0000313" key="3">
    <source>
        <dbReference type="Proteomes" id="UP000798602"/>
    </source>
</evidence>
<evidence type="ECO:0000256" key="1">
    <source>
        <dbReference type="SAM" id="SignalP"/>
    </source>
</evidence>
<name>A0ABW9Z6W2_9FLAO</name>
<accession>A0ABW9Z6W2</accession>